<organism evidence="2 3">
    <name type="scientific">Spiroplasma poulsonii</name>
    <dbReference type="NCBI Taxonomy" id="2138"/>
    <lineage>
        <taxon>Bacteria</taxon>
        <taxon>Bacillati</taxon>
        <taxon>Mycoplasmatota</taxon>
        <taxon>Mollicutes</taxon>
        <taxon>Entomoplasmatales</taxon>
        <taxon>Spiroplasmataceae</taxon>
        <taxon>Spiroplasma</taxon>
    </lineage>
</organism>
<dbReference type="EMBL" id="RAHC01000018">
    <property type="protein sequence ID" value="RUP75566.1"/>
    <property type="molecule type" value="Genomic_DNA"/>
</dbReference>
<gene>
    <name evidence="2" type="ORF">D6D54_08375</name>
</gene>
<comment type="caution">
    <text evidence="2">The sequence shown here is derived from an EMBL/GenBank/DDBJ whole genome shotgun (WGS) entry which is preliminary data.</text>
</comment>
<dbReference type="AlphaFoldDB" id="A0A3S0UA66"/>
<geneLocation type="plasmid" evidence="3">
    <name>psneo</name>
</geneLocation>
<keyword evidence="2" id="KW-0614">Plasmid</keyword>
<protein>
    <submittedName>
        <fullName evidence="2">Uncharacterized protein</fullName>
    </submittedName>
</protein>
<feature type="region of interest" description="Disordered" evidence="1">
    <location>
        <begin position="171"/>
        <end position="191"/>
    </location>
</feature>
<accession>A0A3S0UA66</accession>
<evidence type="ECO:0000313" key="2">
    <source>
        <dbReference type="EMBL" id="RUP75566.1"/>
    </source>
</evidence>
<dbReference type="Proteomes" id="UP000274545">
    <property type="component" value="Plasmid psNeo"/>
</dbReference>
<evidence type="ECO:0000256" key="1">
    <source>
        <dbReference type="SAM" id="MobiDB-lite"/>
    </source>
</evidence>
<name>A0A3S0UA66_9MOLU</name>
<evidence type="ECO:0000313" key="3">
    <source>
        <dbReference type="Proteomes" id="UP000274545"/>
    </source>
</evidence>
<reference evidence="2 3" key="1">
    <citation type="journal article" date="2019" name="Genome Biol. Evol.">
        <title>Toxin and genome evolution in a Drosophila defensive symbiosis.</title>
        <authorList>
            <person name="Ballinger M.J."/>
            <person name="Gawryluk R.M."/>
            <person name="Perlman S.J."/>
        </authorList>
    </citation>
    <scope>NUCLEOTIDE SEQUENCE [LARGE SCALE GENOMIC DNA]</scope>
    <source>
        <strain evidence="3">sNeo</strain>
        <plasmid evidence="3">psneo</plasmid>
    </source>
</reference>
<dbReference type="RefSeq" id="WP_127092273.1">
    <property type="nucleotide sequence ID" value="NZ_CM012290.1"/>
</dbReference>
<sequence length="224" mass="26679">MNTQTVQFEQQVNYHFVKLPRGGQFKVFNQLDNQKHMCNFFVHKSDVFNYTELSNKVRVGENFIVVPKKACIRNKNNPDWYNVGIKVFGAYHVFYFDERIKAIGYDAMIKTNMYQFHRLNTLHRQFEKWQAVEPRLRKFKNREEFLADVDKKYQTELQTMAKRKAEFQASIKTKHSASHANNHNRENNSLVDDYNTMYQKNKGKPPKLSEEELTQLLAELDNLD</sequence>
<proteinExistence type="predicted"/>